<name>A0A0A9E884_ARUDO</name>
<accession>A0A0A9E884</accession>
<dbReference type="EMBL" id="GBRH01205723">
    <property type="protein sequence ID" value="JAD92172.1"/>
    <property type="molecule type" value="Transcribed_RNA"/>
</dbReference>
<sequence length="27" mass="3112">MSSISVGEPPKTIMNDRLSCNLRRYRS</sequence>
<proteinExistence type="predicted"/>
<evidence type="ECO:0000256" key="1">
    <source>
        <dbReference type="SAM" id="MobiDB-lite"/>
    </source>
</evidence>
<dbReference type="AlphaFoldDB" id="A0A0A9E884"/>
<reference evidence="2" key="1">
    <citation type="submission" date="2014-09" db="EMBL/GenBank/DDBJ databases">
        <authorList>
            <person name="Magalhaes I.L.F."/>
            <person name="Oliveira U."/>
            <person name="Santos F.R."/>
            <person name="Vidigal T.H.D.A."/>
            <person name="Brescovit A.D."/>
            <person name="Santos A.J."/>
        </authorList>
    </citation>
    <scope>NUCLEOTIDE SEQUENCE</scope>
    <source>
        <tissue evidence="2">Shoot tissue taken approximately 20 cm above the soil surface</tissue>
    </source>
</reference>
<organism evidence="2">
    <name type="scientific">Arundo donax</name>
    <name type="common">Giant reed</name>
    <name type="synonym">Donax arundinaceus</name>
    <dbReference type="NCBI Taxonomy" id="35708"/>
    <lineage>
        <taxon>Eukaryota</taxon>
        <taxon>Viridiplantae</taxon>
        <taxon>Streptophyta</taxon>
        <taxon>Embryophyta</taxon>
        <taxon>Tracheophyta</taxon>
        <taxon>Spermatophyta</taxon>
        <taxon>Magnoliopsida</taxon>
        <taxon>Liliopsida</taxon>
        <taxon>Poales</taxon>
        <taxon>Poaceae</taxon>
        <taxon>PACMAD clade</taxon>
        <taxon>Arundinoideae</taxon>
        <taxon>Arundineae</taxon>
        <taxon>Arundo</taxon>
    </lineage>
</organism>
<reference evidence="2" key="2">
    <citation type="journal article" date="2015" name="Data Brief">
        <title>Shoot transcriptome of the giant reed, Arundo donax.</title>
        <authorList>
            <person name="Barrero R.A."/>
            <person name="Guerrero F.D."/>
            <person name="Moolhuijzen P."/>
            <person name="Goolsby J.A."/>
            <person name="Tidwell J."/>
            <person name="Bellgard S.E."/>
            <person name="Bellgard M.I."/>
        </authorList>
    </citation>
    <scope>NUCLEOTIDE SEQUENCE</scope>
    <source>
        <tissue evidence="2">Shoot tissue taken approximately 20 cm above the soil surface</tissue>
    </source>
</reference>
<protein>
    <submittedName>
        <fullName evidence="2">Uncharacterized protein</fullName>
    </submittedName>
</protein>
<feature type="region of interest" description="Disordered" evidence="1">
    <location>
        <begin position="1"/>
        <end position="27"/>
    </location>
</feature>
<evidence type="ECO:0000313" key="2">
    <source>
        <dbReference type="EMBL" id="JAD92172.1"/>
    </source>
</evidence>